<sequence>MTENPAQQREHDLLRLVSMRMPYGKFKGRVLADLPGHYLGWFAREGFPTGELGRLLALMYEIDHNDLRALLLPVRQSGDTR</sequence>
<reference evidence="1" key="1">
    <citation type="submission" date="2021-04" db="EMBL/GenBank/DDBJ databases">
        <title>novel species isolated from subtropical streams in China.</title>
        <authorList>
            <person name="Lu H."/>
        </authorList>
    </citation>
    <scope>NUCLEOTIDE SEQUENCE</scope>
    <source>
        <strain evidence="1">LFS511W</strain>
    </source>
</reference>
<dbReference type="InterPro" id="IPR024530">
    <property type="entry name" value="QSregVF_b"/>
</dbReference>
<comment type="caution">
    <text evidence="1">The sequence shown here is derived from an EMBL/GenBank/DDBJ whole genome shotgun (WGS) entry which is preliminary data.</text>
</comment>
<accession>A0A941I5J4</accession>
<dbReference type="AlphaFoldDB" id="A0A941I5J4"/>
<organism evidence="1 2">
    <name type="scientific">Undibacterium luofuense</name>
    <dbReference type="NCBI Taxonomy" id="2828733"/>
    <lineage>
        <taxon>Bacteria</taxon>
        <taxon>Pseudomonadati</taxon>
        <taxon>Pseudomonadota</taxon>
        <taxon>Betaproteobacteria</taxon>
        <taxon>Burkholderiales</taxon>
        <taxon>Oxalobacteraceae</taxon>
        <taxon>Undibacterium</taxon>
    </lineage>
</organism>
<evidence type="ECO:0000313" key="2">
    <source>
        <dbReference type="Proteomes" id="UP000680067"/>
    </source>
</evidence>
<protein>
    <submittedName>
        <fullName evidence="1">DUF3820 family protein</fullName>
    </submittedName>
</protein>
<dbReference type="Proteomes" id="UP000680067">
    <property type="component" value="Unassembled WGS sequence"/>
</dbReference>
<dbReference type="EMBL" id="JAGSPN010000008">
    <property type="protein sequence ID" value="MBR7782862.1"/>
    <property type="molecule type" value="Genomic_DNA"/>
</dbReference>
<dbReference type="Pfam" id="PF12843">
    <property type="entry name" value="QSregVF_b"/>
    <property type="match status" value="1"/>
</dbReference>
<name>A0A941I5J4_9BURK</name>
<gene>
    <name evidence="1" type="ORF">KDM89_11960</name>
</gene>
<dbReference type="RefSeq" id="WP_212688164.1">
    <property type="nucleotide sequence ID" value="NZ_CAXBSD010000024.1"/>
</dbReference>
<proteinExistence type="predicted"/>
<keyword evidence="2" id="KW-1185">Reference proteome</keyword>
<evidence type="ECO:0000313" key="1">
    <source>
        <dbReference type="EMBL" id="MBR7782862.1"/>
    </source>
</evidence>